<dbReference type="InterPro" id="IPR025640">
    <property type="entry name" value="GYF_2"/>
</dbReference>
<evidence type="ECO:0000259" key="2">
    <source>
        <dbReference type="Pfam" id="PF14237"/>
    </source>
</evidence>
<dbReference type="KEGG" id="ptaw:DW352_18115"/>
<evidence type="ECO:0000313" key="3">
    <source>
        <dbReference type="EMBL" id="AXK82268.1"/>
    </source>
</evidence>
<proteinExistence type="predicted"/>
<dbReference type="Pfam" id="PF14237">
    <property type="entry name" value="GYF_2"/>
    <property type="match status" value="1"/>
</dbReference>
<organism evidence="3 4">
    <name type="scientific">Pseudolabrys taiwanensis</name>
    <dbReference type="NCBI Taxonomy" id="331696"/>
    <lineage>
        <taxon>Bacteria</taxon>
        <taxon>Pseudomonadati</taxon>
        <taxon>Pseudomonadota</taxon>
        <taxon>Alphaproteobacteria</taxon>
        <taxon>Hyphomicrobiales</taxon>
        <taxon>Xanthobacteraceae</taxon>
        <taxon>Pseudolabrys</taxon>
    </lineage>
</organism>
<keyword evidence="4" id="KW-1185">Reference proteome</keyword>
<dbReference type="OrthoDB" id="198456at2"/>
<accession>A0A345ZZC1</accession>
<reference evidence="3 4" key="1">
    <citation type="submission" date="2018-07" db="EMBL/GenBank/DDBJ databases">
        <authorList>
            <person name="Quirk P.G."/>
            <person name="Krulwich T.A."/>
        </authorList>
    </citation>
    <scope>NUCLEOTIDE SEQUENCE [LARGE SCALE GENOMIC DNA]</scope>
    <source>
        <strain evidence="3 4">CC-BB4</strain>
    </source>
</reference>
<protein>
    <submittedName>
        <fullName evidence="3">DUF4339 domain-containing protein</fullName>
    </submittedName>
</protein>
<keyword evidence="1" id="KW-0472">Membrane</keyword>
<sequence length="190" mass="20824">MSDAAIEQSAPAEWFYTQSGQRKGPVAAAEIHALLADKAIDADTPVWRKGLSDWLPLSKSELGGVLRDEPPPVAATHINNGFVWALAVAPLAYFLIEAMILGYQLNTPYEDHQLSSALLWIIPAAANAILCLLDQQQLKAAGYNSAWITFFAVLLAPVYLFVRAQRLRQTPTYGFVWVATFVVSILLRAA</sequence>
<feature type="transmembrane region" description="Helical" evidence="1">
    <location>
        <begin position="172"/>
        <end position="189"/>
    </location>
</feature>
<dbReference type="RefSeq" id="WP_115692647.1">
    <property type="nucleotide sequence ID" value="NZ_CP031417.1"/>
</dbReference>
<name>A0A345ZZC1_9HYPH</name>
<dbReference type="EMBL" id="CP031417">
    <property type="protein sequence ID" value="AXK82268.1"/>
    <property type="molecule type" value="Genomic_DNA"/>
</dbReference>
<evidence type="ECO:0000256" key="1">
    <source>
        <dbReference type="SAM" id="Phobius"/>
    </source>
</evidence>
<feature type="transmembrane region" description="Helical" evidence="1">
    <location>
        <begin position="82"/>
        <end position="105"/>
    </location>
</feature>
<dbReference type="Proteomes" id="UP000254889">
    <property type="component" value="Chromosome"/>
</dbReference>
<evidence type="ECO:0000313" key="4">
    <source>
        <dbReference type="Proteomes" id="UP000254889"/>
    </source>
</evidence>
<dbReference type="AlphaFoldDB" id="A0A345ZZC1"/>
<keyword evidence="1" id="KW-0812">Transmembrane</keyword>
<feature type="domain" description="GYF" evidence="2">
    <location>
        <begin position="14"/>
        <end position="58"/>
    </location>
</feature>
<gene>
    <name evidence="3" type="ORF">DW352_18115</name>
</gene>
<feature type="transmembrane region" description="Helical" evidence="1">
    <location>
        <begin position="140"/>
        <end position="160"/>
    </location>
</feature>
<feature type="transmembrane region" description="Helical" evidence="1">
    <location>
        <begin position="117"/>
        <end position="133"/>
    </location>
</feature>
<keyword evidence="1" id="KW-1133">Transmembrane helix</keyword>